<gene>
    <name evidence="1" type="ORF">CKA38_06295</name>
</gene>
<dbReference type="KEGG" id="elut:CKA38_06295"/>
<evidence type="ECO:0000313" key="1">
    <source>
        <dbReference type="EMBL" id="AWI08914.1"/>
    </source>
</evidence>
<name>A0A2U8E2I9_9BACT</name>
<evidence type="ECO:0000313" key="2">
    <source>
        <dbReference type="Proteomes" id="UP000244896"/>
    </source>
</evidence>
<dbReference type="EMBL" id="CP023004">
    <property type="protein sequence ID" value="AWI08914.1"/>
    <property type="molecule type" value="Genomic_DNA"/>
</dbReference>
<dbReference type="AlphaFoldDB" id="A0A2U8E2I9"/>
<sequence length="321" mass="36624">MAIIAAENKSAHRLVASMSTPSATRRRNPGPSWGYGFLRAVDFLLPEFVYKPIRGIGTLIAMAFMPAQRRHSREYLALALNRRPTTRDVFRHFFAFEESLMTKLRVLNGRPHKTVYAPGADDARQWMENGGPAFLGTFHVGDSDLQGFLIGDELHARVHNKVHIVRERVGNSHDTEKLAEKFGGRIEFIWVNDPREMIYAMKDAALTDNAIALQCDRCEHSARTAEFDFLGVRRRFPITIYILAAIFKRPVILTFGVPQTPGLAVLHSPPRFDPIPGEPRSATLARGQKHFQDFLHHLEKILREKPYVWFNFLPWNSKPSE</sequence>
<reference evidence="1 2" key="1">
    <citation type="journal article" date="2018" name="Syst. Appl. Microbiol.">
        <title>Ereboglobus luteus gen. nov. sp. nov. from cockroach guts, and new insights into the oxygen relationship of the genera Opitutus and Didymococcus (Verrucomicrobia: Opitutaceae).</title>
        <authorList>
            <person name="Tegtmeier D."/>
            <person name="Belitz A."/>
            <person name="Radek R."/>
            <person name="Heimerl T."/>
            <person name="Brune A."/>
        </authorList>
    </citation>
    <scope>NUCLEOTIDE SEQUENCE [LARGE SCALE GENOMIC DNA]</scope>
    <source>
        <strain evidence="1 2">Ho45</strain>
    </source>
</reference>
<protein>
    <recommendedName>
        <fullName evidence="3">Lipid A biosynthesis acyltransferase</fullName>
    </recommendedName>
</protein>
<organism evidence="1 2">
    <name type="scientific">Ereboglobus luteus</name>
    <dbReference type="NCBI Taxonomy" id="1796921"/>
    <lineage>
        <taxon>Bacteria</taxon>
        <taxon>Pseudomonadati</taxon>
        <taxon>Verrucomicrobiota</taxon>
        <taxon>Opitutia</taxon>
        <taxon>Opitutales</taxon>
        <taxon>Opitutaceae</taxon>
        <taxon>Ereboglobus</taxon>
    </lineage>
</organism>
<accession>A0A2U8E2I9</accession>
<keyword evidence="2" id="KW-1185">Reference proteome</keyword>
<dbReference type="Proteomes" id="UP000244896">
    <property type="component" value="Chromosome"/>
</dbReference>
<evidence type="ECO:0008006" key="3">
    <source>
        <dbReference type="Google" id="ProtNLM"/>
    </source>
</evidence>
<proteinExistence type="predicted"/>